<sequence>MKHPDMMKENDTEPTGKVPRRAGRPPVLSEDERRAALLEAAYEVFVREGYAGATVEAIAQQAGMSKRTLYRFFRDKKQLLHALVKAHQTDSPPSAPVPDPEAPIRQELRNLLVNVLTTLLEPRQVALLRLVISETPNASDVTEEYLKVNLTGLFGSLNSRFAQLREAGAIRTANPEETAGLMLSAALGPLLWKALTSEVGTDVPEARIAAQVDAVLQVFAPTLLPPGA</sequence>
<evidence type="ECO:0000256" key="3">
    <source>
        <dbReference type="ARBA" id="ARBA00023163"/>
    </source>
</evidence>
<dbReference type="InterPro" id="IPR039536">
    <property type="entry name" value="TetR_C_Proteobacteria"/>
</dbReference>
<feature type="region of interest" description="Disordered" evidence="5">
    <location>
        <begin position="1"/>
        <end position="29"/>
    </location>
</feature>
<dbReference type="Proteomes" id="UP000477911">
    <property type="component" value="Unassembled WGS sequence"/>
</dbReference>
<organism evidence="7 8">
    <name type="scientific">Pseudooceanicola albus</name>
    <dbReference type="NCBI Taxonomy" id="2692189"/>
    <lineage>
        <taxon>Bacteria</taxon>
        <taxon>Pseudomonadati</taxon>
        <taxon>Pseudomonadota</taxon>
        <taxon>Alphaproteobacteria</taxon>
        <taxon>Rhodobacterales</taxon>
        <taxon>Paracoccaceae</taxon>
        <taxon>Pseudooceanicola</taxon>
    </lineage>
</organism>
<keyword evidence="8" id="KW-1185">Reference proteome</keyword>
<dbReference type="Gene3D" id="1.10.357.10">
    <property type="entry name" value="Tetracycline Repressor, domain 2"/>
    <property type="match status" value="1"/>
</dbReference>
<dbReference type="InterPro" id="IPR050109">
    <property type="entry name" value="HTH-type_TetR-like_transc_reg"/>
</dbReference>
<evidence type="ECO:0000256" key="5">
    <source>
        <dbReference type="SAM" id="MobiDB-lite"/>
    </source>
</evidence>
<dbReference type="AlphaFoldDB" id="A0A6L7FYI9"/>
<dbReference type="PANTHER" id="PTHR30055:SF146">
    <property type="entry name" value="HTH-TYPE TRANSCRIPTIONAL DUAL REGULATOR CECR"/>
    <property type="match status" value="1"/>
</dbReference>
<dbReference type="PRINTS" id="PR00455">
    <property type="entry name" value="HTHTETR"/>
</dbReference>
<dbReference type="PROSITE" id="PS50977">
    <property type="entry name" value="HTH_TETR_2"/>
    <property type="match status" value="1"/>
</dbReference>
<dbReference type="SUPFAM" id="SSF46689">
    <property type="entry name" value="Homeodomain-like"/>
    <property type="match status" value="1"/>
</dbReference>
<dbReference type="Pfam" id="PF00440">
    <property type="entry name" value="TetR_N"/>
    <property type="match status" value="1"/>
</dbReference>
<dbReference type="Pfam" id="PF14246">
    <property type="entry name" value="TetR_C_7"/>
    <property type="match status" value="1"/>
</dbReference>
<dbReference type="EMBL" id="WUMU01000003">
    <property type="protein sequence ID" value="MXN17144.1"/>
    <property type="molecule type" value="Genomic_DNA"/>
</dbReference>
<reference evidence="7 8" key="1">
    <citation type="submission" date="2019-12" db="EMBL/GenBank/DDBJ databases">
        <authorList>
            <person name="Li M."/>
        </authorList>
    </citation>
    <scope>NUCLEOTIDE SEQUENCE [LARGE SCALE GENOMIC DNA]</scope>
    <source>
        <strain evidence="7 8">GBMRC 2024</strain>
    </source>
</reference>
<gene>
    <name evidence="7" type="ORF">GR170_04800</name>
</gene>
<feature type="compositionally biased region" description="Basic and acidic residues" evidence="5">
    <location>
        <begin position="1"/>
        <end position="11"/>
    </location>
</feature>
<dbReference type="InterPro" id="IPR001647">
    <property type="entry name" value="HTH_TetR"/>
</dbReference>
<proteinExistence type="predicted"/>
<dbReference type="PANTHER" id="PTHR30055">
    <property type="entry name" value="HTH-TYPE TRANSCRIPTIONAL REGULATOR RUTR"/>
    <property type="match status" value="1"/>
</dbReference>
<dbReference type="FunFam" id="1.10.10.60:FF:000141">
    <property type="entry name" value="TetR family transcriptional regulator"/>
    <property type="match status" value="1"/>
</dbReference>
<dbReference type="InterPro" id="IPR009057">
    <property type="entry name" value="Homeodomain-like_sf"/>
</dbReference>
<dbReference type="GO" id="GO:0003700">
    <property type="term" value="F:DNA-binding transcription factor activity"/>
    <property type="evidence" value="ECO:0007669"/>
    <property type="project" value="TreeGrafter"/>
</dbReference>
<keyword evidence="2 4" id="KW-0238">DNA-binding</keyword>
<evidence type="ECO:0000256" key="2">
    <source>
        <dbReference type="ARBA" id="ARBA00023125"/>
    </source>
</evidence>
<comment type="caution">
    <text evidence="7">The sequence shown here is derived from an EMBL/GenBank/DDBJ whole genome shotgun (WGS) entry which is preliminary data.</text>
</comment>
<evidence type="ECO:0000256" key="1">
    <source>
        <dbReference type="ARBA" id="ARBA00023015"/>
    </source>
</evidence>
<accession>A0A6L7FYI9</accession>
<keyword evidence="1" id="KW-0805">Transcription regulation</keyword>
<dbReference type="GO" id="GO:0000976">
    <property type="term" value="F:transcription cis-regulatory region binding"/>
    <property type="evidence" value="ECO:0007669"/>
    <property type="project" value="TreeGrafter"/>
</dbReference>
<feature type="DNA-binding region" description="H-T-H motif" evidence="4">
    <location>
        <begin position="54"/>
        <end position="73"/>
    </location>
</feature>
<protein>
    <submittedName>
        <fullName evidence="7">TetR family transcriptional regulator</fullName>
    </submittedName>
</protein>
<keyword evidence="3" id="KW-0804">Transcription</keyword>
<evidence type="ECO:0000313" key="8">
    <source>
        <dbReference type="Proteomes" id="UP000477911"/>
    </source>
</evidence>
<dbReference type="InterPro" id="IPR036271">
    <property type="entry name" value="Tet_transcr_reg_TetR-rel_C_sf"/>
</dbReference>
<dbReference type="SUPFAM" id="SSF48498">
    <property type="entry name" value="Tetracyclin repressor-like, C-terminal domain"/>
    <property type="match status" value="1"/>
</dbReference>
<feature type="domain" description="HTH tetR-type" evidence="6">
    <location>
        <begin position="31"/>
        <end position="91"/>
    </location>
</feature>
<evidence type="ECO:0000259" key="6">
    <source>
        <dbReference type="PROSITE" id="PS50977"/>
    </source>
</evidence>
<name>A0A6L7FYI9_9RHOB</name>
<evidence type="ECO:0000256" key="4">
    <source>
        <dbReference type="PROSITE-ProRule" id="PRU00335"/>
    </source>
</evidence>
<evidence type="ECO:0000313" key="7">
    <source>
        <dbReference type="EMBL" id="MXN17144.1"/>
    </source>
</evidence>